<evidence type="ECO:0000256" key="3">
    <source>
        <dbReference type="ARBA" id="ARBA00022833"/>
    </source>
</evidence>
<protein>
    <submittedName>
        <fullName evidence="6">Transcriptional regulator, TraR/DksA family</fullName>
    </submittedName>
</protein>
<gene>
    <name evidence="6" type="ordered locus">Curi_c16970</name>
</gene>
<dbReference type="Proteomes" id="UP000006094">
    <property type="component" value="Chromosome"/>
</dbReference>
<dbReference type="KEGG" id="cad:Curi_c16970"/>
<dbReference type="HOGENOM" id="CLU_043144_1_0_9"/>
<feature type="zinc finger region" description="dksA C4-type" evidence="4">
    <location>
        <begin position="90"/>
        <end position="114"/>
    </location>
</feature>
<keyword evidence="7" id="KW-1185">Reference proteome</keyword>
<name>K0AZK9_GOTA9</name>
<dbReference type="SUPFAM" id="SSF57716">
    <property type="entry name" value="Glucocorticoid receptor-like (DNA-binding domain)"/>
    <property type="match status" value="1"/>
</dbReference>
<dbReference type="AlphaFoldDB" id="K0AZK9"/>
<proteinExistence type="predicted"/>
<evidence type="ECO:0000259" key="5">
    <source>
        <dbReference type="Pfam" id="PF01258"/>
    </source>
</evidence>
<evidence type="ECO:0000256" key="1">
    <source>
        <dbReference type="ARBA" id="ARBA00022723"/>
    </source>
</evidence>
<dbReference type="RefSeq" id="WP_014967840.1">
    <property type="nucleotide sequence ID" value="NC_018664.1"/>
</dbReference>
<keyword evidence="1" id="KW-0479">Metal-binding</keyword>
<organism evidence="6 7">
    <name type="scientific">Gottschalkia acidurici (strain ATCC 7906 / DSM 604 / BCRC 14475 / CIP 104303 / KCTC 5404 / NCIMB 10678 / 9a)</name>
    <name type="common">Clostridium acidurici</name>
    <dbReference type="NCBI Taxonomy" id="1128398"/>
    <lineage>
        <taxon>Bacteria</taxon>
        <taxon>Bacillati</taxon>
        <taxon>Bacillota</taxon>
        <taxon>Tissierellia</taxon>
        <taxon>Tissierellales</taxon>
        <taxon>Gottschalkiaceae</taxon>
        <taxon>Gottschalkia</taxon>
    </lineage>
</organism>
<dbReference type="InterPro" id="IPR037187">
    <property type="entry name" value="DnaK_N"/>
</dbReference>
<dbReference type="PANTHER" id="PTHR33823">
    <property type="entry name" value="RNA POLYMERASE-BINDING TRANSCRIPTION FACTOR DKSA-RELATED"/>
    <property type="match status" value="1"/>
</dbReference>
<feature type="domain" description="Zinc finger DksA/TraR C4-type" evidence="5">
    <location>
        <begin position="85"/>
        <end position="117"/>
    </location>
</feature>
<dbReference type="SUPFAM" id="SSF109635">
    <property type="entry name" value="DnaK suppressor protein DksA, alpha-hairpin domain"/>
    <property type="match status" value="1"/>
</dbReference>
<dbReference type="InterPro" id="IPR000962">
    <property type="entry name" value="Znf_DskA_TraR"/>
</dbReference>
<dbReference type="PANTHER" id="PTHR33823:SF4">
    <property type="entry name" value="GENERAL STRESS PROTEIN 16O"/>
    <property type="match status" value="1"/>
</dbReference>
<evidence type="ECO:0000313" key="6">
    <source>
        <dbReference type="EMBL" id="AFS78704.1"/>
    </source>
</evidence>
<dbReference type="STRING" id="1128398.Curi_c16970"/>
<evidence type="ECO:0000256" key="2">
    <source>
        <dbReference type="ARBA" id="ARBA00022771"/>
    </source>
</evidence>
<evidence type="ECO:0000256" key="4">
    <source>
        <dbReference type="PROSITE-ProRule" id="PRU00510"/>
    </source>
</evidence>
<dbReference type="OrthoDB" id="9811543at2"/>
<dbReference type="EMBL" id="CP003326">
    <property type="protein sequence ID" value="AFS78704.1"/>
    <property type="molecule type" value="Genomic_DNA"/>
</dbReference>
<reference evidence="6 7" key="1">
    <citation type="journal article" date="2012" name="PLoS ONE">
        <title>The purine-utilizing bacterium Clostridium acidurici 9a: a genome-guided metabolic reconsideration.</title>
        <authorList>
            <person name="Hartwich K."/>
            <person name="Poehlein A."/>
            <person name="Daniel R."/>
        </authorList>
    </citation>
    <scope>NUCLEOTIDE SEQUENCE [LARGE SCALE GENOMIC DNA]</scope>
    <source>
        <strain evidence="7">ATCC 7906 / DSM 604 / BCRC 14475 / CIP 104303 / KCTC 5404 / NCIMB 10678 / 9a</strain>
    </source>
</reference>
<keyword evidence="2" id="KW-0863">Zinc-finger</keyword>
<sequence>MHKEKTSKFRKILLEERNSILETIDLMDKNSGDRQEFSTELSLYDNHPADIGTEVFIAGHNANLRGNEEVLLSKVENALSKIESGEYGKCQECGKEIDEERLEIIPYASMCIKCENEDKKNDTFRDKLGYRPIEEENLRYPYGRTFKDSSRKEEVIFDGEDSWQAVDRFNRVAGDPSYGTGDQLGILDEDEDVGAVEEVEKISEDYYKQQL</sequence>
<accession>K0AZK9</accession>
<dbReference type="PROSITE" id="PS51128">
    <property type="entry name" value="ZF_DKSA_2"/>
    <property type="match status" value="1"/>
</dbReference>
<evidence type="ECO:0000313" key="7">
    <source>
        <dbReference type="Proteomes" id="UP000006094"/>
    </source>
</evidence>
<dbReference type="GO" id="GO:0008270">
    <property type="term" value="F:zinc ion binding"/>
    <property type="evidence" value="ECO:0007669"/>
    <property type="project" value="UniProtKB-KW"/>
</dbReference>
<dbReference type="eggNOG" id="COG1734">
    <property type="taxonomic scope" value="Bacteria"/>
</dbReference>
<dbReference type="NCBIfam" id="TIGR02890">
    <property type="entry name" value="bacill_yteA"/>
    <property type="match status" value="1"/>
</dbReference>
<dbReference type="Gene3D" id="1.20.120.910">
    <property type="entry name" value="DksA, coiled-coil domain"/>
    <property type="match status" value="1"/>
</dbReference>
<dbReference type="PATRIC" id="fig|1128398.3.peg.1742"/>
<dbReference type="Pfam" id="PF01258">
    <property type="entry name" value="zf-dskA_traR"/>
    <property type="match status" value="1"/>
</dbReference>
<keyword evidence="3" id="KW-0862">Zinc</keyword>
<dbReference type="InterPro" id="IPR014240">
    <property type="entry name" value="YteA"/>
</dbReference>